<sequence length="105" mass="11954">MRLTRSVFENDVFLDSAALRVILGRHPEMGRLERLEDEILAAISAPDFVLAGRYGNNIAVRKISAGFFLGSWLMVPYEEGGRVITAFVASDGEKMRERRLVLWRR</sequence>
<evidence type="ECO:0000313" key="2">
    <source>
        <dbReference type="Proteomes" id="UP000074294"/>
    </source>
</evidence>
<dbReference type="EMBL" id="LQMQ01000053">
    <property type="protein sequence ID" value="KUO39878.1"/>
    <property type="molecule type" value="Genomic_DNA"/>
</dbReference>
<organism evidence="1 2">
    <name type="scientific">Hadarchaeum yellowstonense</name>
    <dbReference type="NCBI Taxonomy" id="1776334"/>
    <lineage>
        <taxon>Archaea</taxon>
        <taxon>Methanobacteriati</taxon>
        <taxon>Candidatus Hadarchaeota</taxon>
        <taxon>Candidatus Hadarchaeia</taxon>
        <taxon>Candidatus Hadarchaeales</taxon>
        <taxon>Candidatus Hadarchaeaceae</taxon>
        <taxon>Candidatus Hadarchaeum</taxon>
    </lineage>
</organism>
<evidence type="ECO:0000313" key="1">
    <source>
        <dbReference type="EMBL" id="KUO39878.1"/>
    </source>
</evidence>
<comment type="caution">
    <text evidence="1">The sequence shown here is derived from an EMBL/GenBank/DDBJ whole genome shotgun (WGS) entry which is preliminary data.</text>
</comment>
<protein>
    <recommendedName>
        <fullName evidence="3">Phage-Barnase-EndoU-ColicinE5/D-RelE like nuclease 2 domain-containing protein</fullName>
    </recommendedName>
</protein>
<gene>
    <name evidence="1" type="ORF">APZ16_01180</name>
</gene>
<reference evidence="1 2" key="1">
    <citation type="journal article" date="2016" name="Nat. Microbiol.">
        <title>Genomic inference of the metabolism of cosmopolitan subsurface Archaea, Hadesarchaea.</title>
        <authorList>
            <person name="Baker B.J."/>
            <person name="Saw J.H."/>
            <person name="Lind A.E."/>
            <person name="Lazar C.S."/>
            <person name="Hinrichs K.-U."/>
            <person name="Teske A.P."/>
            <person name="Ettema T.J."/>
        </authorList>
    </citation>
    <scope>NUCLEOTIDE SEQUENCE [LARGE SCALE GENOMIC DNA]</scope>
</reference>
<dbReference type="AlphaFoldDB" id="A0A147JTN7"/>
<proteinExistence type="predicted"/>
<name>A0A147JTN7_HADYE</name>
<evidence type="ECO:0008006" key="3">
    <source>
        <dbReference type="Google" id="ProtNLM"/>
    </source>
</evidence>
<accession>A0A147JTN7</accession>
<dbReference type="Proteomes" id="UP000074294">
    <property type="component" value="Unassembled WGS sequence"/>
</dbReference>